<reference evidence="1 2" key="1">
    <citation type="journal article" date="2019" name="Nat. Microbiol.">
        <title>Mediterranean grassland soil C-N compound turnover is dependent on rainfall and depth, and is mediated by genomically divergent microorganisms.</title>
        <authorList>
            <person name="Diamond S."/>
            <person name="Andeer P.F."/>
            <person name="Li Z."/>
            <person name="Crits-Christoph A."/>
            <person name="Burstein D."/>
            <person name="Anantharaman K."/>
            <person name="Lane K.R."/>
            <person name="Thomas B.C."/>
            <person name="Pan C."/>
            <person name="Northen T.R."/>
            <person name="Banfield J.F."/>
        </authorList>
    </citation>
    <scope>NUCLEOTIDE SEQUENCE [LARGE SCALE GENOMIC DNA]</scope>
    <source>
        <strain evidence="1">NP_7</strain>
    </source>
</reference>
<dbReference type="Proteomes" id="UP000320048">
    <property type="component" value="Unassembled WGS sequence"/>
</dbReference>
<dbReference type="EMBL" id="VBAO01000416">
    <property type="protein sequence ID" value="TMI77950.1"/>
    <property type="molecule type" value="Genomic_DNA"/>
</dbReference>
<accession>A0A537J324</accession>
<comment type="caution">
    <text evidence="1">The sequence shown here is derived from an EMBL/GenBank/DDBJ whole genome shotgun (WGS) entry which is preliminary data.</text>
</comment>
<name>A0A537J324_9BACT</name>
<sequence>MPDPPPAWMRIARALWALVLRAEKVQRLRRAWRAHERGMIVVCDRFPQNQMMGCMDGPLLSEWRESRSRIVRALARWERAPYDWAEAHPPDLVIRLDVAPEVASQRKPDMDLAEIRKRDRISRLLRYQPQTWVVPVDASVALEEVVRRVKALVWDAI</sequence>
<evidence type="ECO:0008006" key="3">
    <source>
        <dbReference type="Google" id="ProtNLM"/>
    </source>
</evidence>
<dbReference type="SUPFAM" id="SSF52540">
    <property type="entry name" value="P-loop containing nucleoside triphosphate hydrolases"/>
    <property type="match status" value="1"/>
</dbReference>
<organism evidence="1 2">
    <name type="scientific">Candidatus Segetimicrobium genomatis</name>
    <dbReference type="NCBI Taxonomy" id="2569760"/>
    <lineage>
        <taxon>Bacteria</taxon>
        <taxon>Bacillati</taxon>
        <taxon>Candidatus Sysuimicrobiota</taxon>
        <taxon>Candidatus Sysuimicrobiia</taxon>
        <taxon>Candidatus Sysuimicrobiales</taxon>
        <taxon>Candidatus Segetimicrobiaceae</taxon>
        <taxon>Candidatus Segetimicrobium</taxon>
    </lineage>
</organism>
<dbReference type="AlphaFoldDB" id="A0A537J324"/>
<evidence type="ECO:0000313" key="1">
    <source>
        <dbReference type="EMBL" id="TMI77950.1"/>
    </source>
</evidence>
<dbReference type="InterPro" id="IPR027417">
    <property type="entry name" value="P-loop_NTPase"/>
</dbReference>
<evidence type="ECO:0000313" key="2">
    <source>
        <dbReference type="Proteomes" id="UP000320048"/>
    </source>
</evidence>
<protein>
    <recommendedName>
        <fullName evidence="3">Thymidylate kinase</fullName>
    </recommendedName>
</protein>
<gene>
    <name evidence="1" type="ORF">E6H04_13295</name>
</gene>
<dbReference type="Gene3D" id="3.40.50.300">
    <property type="entry name" value="P-loop containing nucleotide triphosphate hydrolases"/>
    <property type="match status" value="1"/>
</dbReference>
<proteinExistence type="predicted"/>